<reference evidence="2 3" key="1">
    <citation type="journal article" date="2007" name="Nature">
        <title>Evolution of genes and genomes on the Drosophila phylogeny.</title>
        <authorList>
            <consortium name="Drosophila 12 Genomes Consortium"/>
            <person name="Clark A.G."/>
            <person name="Eisen M.B."/>
            <person name="Smith D.R."/>
            <person name="Bergman C.M."/>
            <person name="Oliver B."/>
            <person name="Markow T.A."/>
            <person name="Kaufman T.C."/>
            <person name="Kellis M."/>
            <person name="Gelbart W."/>
            <person name="Iyer V.N."/>
            <person name="Pollard D.A."/>
            <person name="Sackton T.B."/>
            <person name="Larracuente A.M."/>
            <person name="Singh N.D."/>
            <person name="Abad J.P."/>
            <person name="Abt D.N."/>
            <person name="Adryan B."/>
            <person name="Aguade M."/>
            <person name="Akashi H."/>
            <person name="Anderson W.W."/>
            <person name="Aquadro C.F."/>
            <person name="Ardell D.H."/>
            <person name="Arguello R."/>
            <person name="Artieri C.G."/>
            <person name="Barbash D.A."/>
            <person name="Barker D."/>
            <person name="Barsanti P."/>
            <person name="Batterham P."/>
            <person name="Batzoglou S."/>
            <person name="Begun D."/>
            <person name="Bhutkar A."/>
            <person name="Blanco E."/>
            <person name="Bosak S.A."/>
            <person name="Bradley R.K."/>
            <person name="Brand A.D."/>
            <person name="Brent M.R."/>
            <person name="Brooks A.N."/>
            <person name="Brown R.H."/>
            <person name="Butlin R.K."/>
            <person name="Caggese C."/>
            <person name="Calvi B.R."/>
            <person name="Bernardo de Carvalho A."/>
            <person name="Caspi A."/>
            <person name="Castrezana S."/>
            <person name="Celniker S.E."/>
            <person name="Chang J.L."/>
            <person name="Chapple C."/>
            <person name="Chatterji S."/>
            <person name="Chinwalla A."/>
            <person name="Civetta A."/>
            <person name="Clifton S.W."/>
            <person name="Comeron J.M."/>
            <person name="Costello J.C."/>
            <person name="Coyne J.A."/>
            <person name="Daub J."/>
            <person name="David R.G."/>
            <person name="Delcher A.L."/>
            <person name="Delehaunty K."/>
            <person name="Do C.B."/>
            <person name="Ebling H."/>
            <person name="Edwards K."/>
            <person name="Eickbush T."/>
            <person name="Evans J.D."/>
            <person name="Filipski A."/>
            <person name="Findeiss S."/>
            <person name="Freyhult E."/>
            <person name="Fulton L."/>
            <person name="Fulton R."/>
            <person name="Garcia A.C."/>
            <person name="Gardiner A."/>
            <person name="Garfield D.A."/>
            <person name="Garvin B.E."/>
            <person name="Gibson G."/>
            <person name="Gilbert D."/>
            <person name="Gnerre S."/>
            <person name="Godfrey J."/>
            <person name="Good R."/>
            <person name="Gotea V."/>
            <person name="Gravely B."/>
            <person name="Greenberg A.J."/>
            <person name="Griffiths-Jones S."/>
            <person name="Gross S."/>
            <person name="Guigo R."/>
            <person name="Gustafson E.A."/>
            <person name="Haerty W."/>
            <person name="Hahn M.W."/>
            <person name="Halligan D.L."/>
            <person name="Halpern A.L."/>
            <person name="Halter G.M."/>
            <person name="Han M.V."/>
            <person name="Heger A."/>
            <person name="Hillier L."/>
            <person name="Hinrichs A.S."/>
            <person name="Holmes I."/>
            <person name="Hoskins R.A."/>
            <person name="Hubisz M.J."/>
            <person name="Hultmark D."/>
            <person name="Huntley M.A."/>
            <person name="Jaffe D.B."/>
            <person name="Jagadeeshan S."/>
            <person name="Jeck W.R."/>
            <person name="Johnson J."/>
            <person name="Jones C.D."/>
            <person name="Jordan W.C."/>
            <person name="Karpen G.H."/>
            <person name="Kataoka E."/>
            <person name="Keightley P.D."/>
            <person name="Kheradpour P."/>
            <person name="Kirkness E.F."/>
            <person name="Koerich L.B."/>
            <person name="Kristiansen K."/>
            <person name="Kudrna D."/>
            <person name="Kulathinal R.J."/>
            <person name="Kumar S."/>
            <person name="Kwok R."/>
            <person name="Lander E."/>
            <person name="Langley C.H."/>
            <person name="Lapoint R."/>
            <person name="Lazzaro B.P."/>
            <person name="Lee S.J."/>
            <person name="Levesque L."/>
            <person name="Li R."/>
            <person name="Lin C.F."/>
            <person name="Lin M.F."/>
            <person name="Lindblad-Toh K."/>
            <person name="Llopart A."/>
            <person name="Long M."/>
            <person name="Low L."/>
            <person name="Lozovsky E."/>
            <person name="Lu J."/>
            <person name="Luo M."/>
            <person name="Machado C.A."/>
            <person name="Makalowski W."/>
            <person name="Marzo M."/>
            <person name="Matsuda M."/>
            <person name="Matzkin L."/>
            <person name="McAllister B."/>
            <person name="McBride C.S."/>
            <person name="McKernan B."/>
            <person name="McKernan K."/>
            <person name="Mendez-Lago M."/>
            <person name="Minx P."/>
            <person name="Mollenhauer M.U."/>
            <person name="Montooth K."/>
            <person name="Mount S.M."/>
            <person name="Mu X."/>
            <person name="Myers E."/>
            <person name="Negre B."/>
            <person name="Newfeld S."/>
            <person name="Nielsen R."/>
            <person name="Noor M.A."/>
            <person name="O'Grady P."/>
            <person name="Pachter L."/>
            <person name="Papaceit M."/>
            <person name="Parisi M.J."/>
            <person name="Parisi M."/>
            <person name="Parts L."/>
            <person name="Pedersen J.S."/>
            <person name="Pesole G."/>
            <person name="Phillippy A.M."/>
            <person name="Ponting C.P."/>
            <person name="Pop M."/>
            <person name="Porcelli D."/>
            <person name="Powell J.R."/>
            <person name="Prohaska S."/>
            <person name="Pruitt K."/>
            <person name="Puig M."/>
            <person name="Quesneville H."/>
            <person name="Ram K.R."/>
            <person name="Rand D."/>
            <person name="Rasmussen M.D."/>
            <person name="Reed L.K."/>
            <person name="Reenan R."/>
            <person name="Reily A."/>
            <person name="Remington K.A."/>
            <person name="Rieger T.T."/>
            <person name="Ritchie M.G."/>
            <person name="Robin C."/>
            <person name="Rogers Y.H."/>
            <person name="Rohde C."/>
            <person name="Rozas J."/>
            <person name="Rubenfield M.J."/>
            <person name="Ruiz A."/>
            <person name="Russo S."/>
            <person name="Salzberg S.L."/>
            <person name="Sanchez-Gracia A."/>
            <person name="Saranga D.J."/>
            <person name="Sato H."/>
            <person name="Schaeffer S.W."/>
            <person name="Schatz M.C."/>
            <person name="Schlenke T."/>
            <person name="Schwartz R."/>
            <person name="Segarra C."/>
            <person name="Singh R.S."/>
            <person name="Sirot L."/>
            <person name="Sirota M."/>
            <person name="Sisneros N.B."/>
            <person name="Smith C.D."/>
            <person name="Smith T.F."/>
            <person name="Spieth J."/>
            <person name="Stage D.E."/>
            <person name="Stark A."/>
            <person name="Stephan W."/>
            <person name="Strausberg R.L."/>
            <person name="Strempel S."/>
            <person name="Sturgill D."/>
            <person name="Sutton G."/>
            <person name="Sutton G.G."/>
            <person name="Tao W."/>
            <person name="Teichmann S."/>
            <person name="Tobari Y.N."/>
            <person name="Tomimura Y."/>
            <person name="Tsolas J.M."/>
            <person name="Valente V.L."/>
            <person name="Venter E."/>
            <person name="Venter J.C."/>
            <person name="Vicario S."/>
            <person name="Vieira F.G."/>
            <person name="Vilella A.J."/>
            <person name="Villasante A."/>
            <person name="Walenz B."/>
            <person name="Wang J."/>
            <person name="Wasserman M."/>
            <person name="Watts T."/>
            <person name="Wilson D."/>
            <person name="Wilson R.K."/>
            <person name="Wing R.A."/>
            <person name="Wolfner M.F."/>
            <person name="Wong A."/>
            <person name="Wong G.K."/>
            <person name="Wu C.I."/>
            <person name="Wu G."/>
            <person name="Yamamoto D."/>
            <person name="Yang H.P."/>
            <person name="Yang S.P."/>
            <person name="Yorke J.A."/>
            <person name="Yoshida K."/>
            <person name="Zdobnov E."/>
            <person name="Zhang P."/>
            <person name="Zhang Y."/>
            <person name="Zimin A.V."/>
            <person name="Baldwin J."/>
            <person name="Abdouelleil A."/>
            <person name="Abdulkadir J."/>
            <person name="Abebe A."/>
            <person name="Abera B."/>
            <person name="Abreu J."/>
            <person name="Acer S.C."/>
            <person name="Aftuck L."/>
            <person name="Alexander A."/>
            <person name="An P."/>
            <person name="Anderson E."/>
            <person name="Anderson S."/>
            <person name="Arachi H."/>
            <person name="Azer M."/>
            <person name="Bachantsang P."/>
            <person name="Barry A."/>
            <person name="Bayul T."/>
            <person name="Berlin A."/>
            <person name="Bessette D."/>
            <person name="Bloom T."/>
            <person name="Blye J."/>
            <person name="Boguslavskiy L."/>
            <person name="Bonnet C."/>
            <person name="Boukhgalter B."/>
            <person name="Bourzgui I."/>
            <person name="Brown A."/>
            <person name="Cahill P."/>
            <person name="Channer S."/>
            <person name="Cheshatsang Y."/>
            <person name="Chuda L."/>
            <person name="Citroen M."/>
            <person name="Collymore A."/>
            <person name="Cooke P."/>
            <person name="Costello M."/>
            <person name="D'Aco K."/>
            <person name="Daza R."/>
            <person name="De Haan G."/>
            <person name="DeGray S."/>
            <person name="DeMaso C."/>
            <person name="Dhargay N."/>
            <person name="Dooley K."/>
            <person name="Dooley E."/>
            <person name="Doricent M."/>
            <person name="Dorje P."/>
            <person name="Dorjee K."/>
            <person name="Dupes A."/>
            <person name="Elong R."/>
            <person name="Falk J."/>
            <person name="Farina A."/>
            <person name="Faro S."/>
            <person name="Ferguson D."/>
            <person name="Fisher S."/>
            <person name="Foley C.D."/>
            <person name="Franke A."/>
            <person name="Friedrich D."/>
            <person name="Gadbois L."/>
            <person name="Gearin G."/>
            <person name="Gearin C.R."/>
            <person name="Giannoukos G."/>
            <person name="Goode T."/>
            <person name="Graham J."/>
            <person name="Grandbois E."/>
            <person name="Grewal S."/>
            <person name="Gyaltsen K."/>
            <person name="Hafez N."/>
            <person name="Hagos B."/>
            <person name="Hall J."/>
            <person name="Henson C."/>
            <person name="Hollinger A."/>
            <person name="Honan T."/>
            <person name="Huard M.D."/>
            <person name="Hughes L."/>
            <person name="Hurhula B."/>
            <person name="Husby M.E."/>
            <person name="Kamat A."/>
            <person name="Kanga B."/>
            <person name="Kashin S."/>
            <person name="Khazanovich D."/>
            <person name="Kisner P."/>
            <person name="Lance K."/>
            <person name="Lara M."/>
            <person name="Lee W."/>
            <person name="Lennon N."/>
            <person name="Letendre F."/>
            <person name="LeVine R."/>
            <person name="Lipovsky A."/>
            <person name="Liu X."/>
            <person name="Liu J."/>
            <person name="Liu S."/>
            <person name="Lokyitsang T."/>
            <person name="Lokyitsang Y."/>
            <person name="Lubonja R."/>
            <person name="Lui A."/>
            <person name="MacDonald P."/>
            <person name="Magnisalis V."/>
            <person name="Maru K."/>
            <person name="Matthews C."/>
            <person name="McCusker W."/>
            <person name="McDonough S."/>
            <person name="Mehta T."/>
            <person name="Meldrim J."/>
            <person name="Meneus L."/>
            <person name="Mihai O."/>
            <person name="Mihalev A."/>
            <person name="Mihova T."/>
            <person name="Mittelman R."/>
            <person name="Mlenga V."/>
            <person name="Montmayeur A."/>
            <person name="Mulrain L."/>
            <person name="Navidi A."/>
            <person name="Naylor J."/>
            <person name="Negash T."/>
            <person name="Nguyen T."/>
            <person name="Nguyen N."/>
            <person name="Nicol R."/>
            <person name="Norbu C."/>
            <person name="Norbu N."/>
            <person name="Novod N."/>
            <person name="O'Neill B."/>
            <person name="Osman S."/>
            <person name="Markiewicz E."/>
            <person name="Oyono O.L."/>
            <person name="Patti C."/>
            <person name="Phunkhang P."/>
            <person name="Pierre F."/>
            <person name="Priest M."/>
            <person name="Raghuraman S."/>
            <person name="Rege F."/>
            <person name="Reyes R."/>
            <person name="Rise C."/>
            <person name="Rogov P."/>
            <person name="Ross K."/>
            <person name="Ryan E."/>
            <person name="Settipalli S."/>
            <person name="Shea T."/>
            <person name="Sherpa N."/>
            <person name="Shi L."/>
            <person name="Shih D."/>
            <person name="Sparrow T."/>
            <person name="Spaulding J."/>
            <person name="Stalker J."/>
            <person name="Stange-Thomann N."/>
            <person name="Stavropoulos S."/>
            <person name="Stone C."/>
            <person name="Strader C."/>
            <person name="Tesfaye S."/>
            <person name="Thomson T."/>
            <person name="Thoulutsang Y."/>
            <person name="Thoulutsang D."/>
            <person name="Topham K."/>
            <person name="Topping I."/>
            <person name="Tsamla T."/>
            <person name="Vassiliev H."/>
            <person name="Vo A."/>
            <person name="Wangchuk T."/>
            <person name="Wangdi T."/>
            <person name="Weiand M."/>
            <person name="Wilkinson J."/>
            <person name="Wilson A."/>
            <person name="Yadav S."/>
            <person name="Young G."/>
            <person name="Yu Q."/>
            <person name="Zembek L."/>
            <person name="Zhong D."/>
            <person name="Zimmer A."/>
            <person name="Zwirko Z."/>
            <person name="Jaffe D.B."/>
            <person name="Alvarez P."/>
            <person name="Brockman W."/>
            <person name="Butler J."/>
            <person name="Chin C."/>
            <person name="Gnerre S."/>
            <person name="Grabherr M."/>
            <person name="Kleber M."/>
            <person name="Mauceli E."/>
            <person name="MacCallum I."/>
        </authorList>
    </citation>
    <scope>NUCLEOTIDE SEQUENCE [LARGE SCALE GENOMIC DNA]</scope>
    <source>
        <strain evidence="3">Rob3c / Tucson 14021-0248.25</strain>
    </source>
</reference>
<evidence type="ECO:0000256" key="1">
    <source>
        <dbReference type="SAM" id="MobiDB-lite"/>
    </source>
</evidence>
<proteinExistence type="predicted"/>
<keyword evidence="3" id="KW-1185">Reference proteome</keyword>
<dbReference type="AlphaFoldDB" id="B4HS65"/>
<evidence type="ECO:0000313" key="3">
    <source>
        <dbReference type="Proteomes" id="UP000001292"/>
    </source>
</evidence>
<gene>
    <name evidence="2" type="primary">Dsec\GM20129</name>
    <name evidence="2" type="ORF">Dsec_GM20129</name>
</gene>
<dbReference type="Proteomes" id="UP000001292">
    <property type="component" value="Unassembled WGS sequence"/>
</dbReference>
<name>B4HS65_DROSE</name>
<feature type="region of interest" description="Disordered" evidence="1">
    <location>
        <begin position="33"/>
        <end position="69"/>
    </location>
</feature>
<protein>
    <submittedName>
        <fullName evidence="2">GM20129</fullName>
    </submittedName>
</protein>
<dbReference type="EMBL" id="CH480816">
    <property type="protein sequence ID" value="EDW48012.1"/>
    <property type="molecule type" value="Genomic_DNA"/>
</dbReference>
<accession>B4HS65</accession>
<organism evidence="3">
    <name type="scientific">Drosophila sechellia</name>
    <name type="common">Fruit fly</name>
    <dbReference type="NCBI Taxonomy" id="7238"/>
    <lineage>
        <taxon>Eukaryota</taxon>
        <taxon>Metazoa</taxon>
        <taxon>Ecdysozoa</taxon>
        <taxon>Arthropoda</taxon>
        <taxon>Hexapoda</taxon>
        <taxon>Insecta</taxon>
        <taxon>Pterygota</taxon>
        <taxon>Neoptera</taxon>
        <taxon>Endopterygota</taxon>
        <taxon>Diptera</taxon>
        <taxon>Brachycera</taxon>
        <taxon>Muscomorpha</taxon>
        <taxon>Ephydroidea</taxon>
        <taxon>Drosophilidae</taxon>
        <taxon>Drosophila</taxon>
        <taxon>Sophophora</taxon>
    </lineage>
</organism>
<sequence length="69" mass="7638">MSMSIARMQEQEQMHPRLLITKVNWAGSCRCSHVEGSKDEDEDEGVGEADNEDEQLAKSSVASSFAFCT</sequence>
<dbReference type="HOGENOM" id="CLU_2778577_0_0_1"/>
<evidence type="ECO:0000313" key="2">
    <source>
        <dbReference type="EMBL" id="EDW48012.1"/>
    </source>
</evidence>
<feature type="compositionally biased region" description="Acidic residues" evidence="1">
    <location>
        <begin position="38"/>
        <end position="54"/>
    </location>
</feature>